<dbReference type="AlphaFoldDB" id="A0A1L7TU47"/>
<comment type="caution">
    <text evidence="1">The sequence shown here is derived from an EMBL/GenBank/DDBJ whole genome shotgun (WGS) entry which is preliminary data.</text>
</comment>
<dbReference type="GeneID" id="65087468"/>
<proteinExistence type="predicted"/>
<dbReference type="RefSeq" id="XP_041687415.1">
    <property type="nucleotide sequence ID" value="XM_041821657.1"/>
</dbReference>
<evidence type="ECO:0000313" key="2">
    <source>
        <dbReference type="Proteomes" id="UP000184255"/>
    </source>
</evidence>
<dbReference type="VEuPathDB" id="FungiDB:FMAN_08208"/>
<accession>A0A1L7TU47</accession>
<keyword evidence="2" id="KW-1185">Reference proteome</keyword>
<gene>
    <name evidence="1" type="ORF">FMAN_08208</name>
</gene>
<dbReference type="Proteomes" id="UP000184255">
    <property type="component" value="Unassembled WGS sequence"/>
</dbReference>
<sequence length="42" mass="5020">METEEIKREGQFYYRVGLFLKENLAYAGKFKDQRTMTKIAKS</sequence>
<organism evidence="1 2">
    <name type="scientific">Fusarium mangiferae</name>
    <name type="common">Mango malformation disease fungus</name>
    <dbReference type="NCBI Taxonomy" id="192010"/>
    <lineage>
        <taxon>Eukaryota</taxon>
        <taxon>Fungi</taxon>
        <taxon>Dikarya</taxon>
        <taxon>Ascomycota</taxon>
        <taxon>Pezizomycotina</taxon>
        <taxon>Sordariomycetes</taxon>
        <taxon>Hypocreomycetidae</taxon>
        <taxon>Hypocreales</taxon>
        <taxon>Nectriaceae</taxon>
        <taxon>Fusarium</taxon>
        <taxon>Fusarium fujikuroi species complex</taxon>
    </lineage>
</organism>
<name>A0A1L7TU47_FUSMA</name>
<dbReference type="EMBL" id="FCQH01000012">
    <property type="protein sequence ID" value="CVL02088.1"/>
    <property type="molecule type" value="Genomic_DNA"/>
</dbReference>
<protein>
    <submittedName>
        <fullName evidence="1">Uncharacterized protein</fullName>
    </submittedName>
</protein>
<reference evidence="2" key="1">
    <citation type="journal article" date="2016" name="Genome Biol. Evol.">
        <title>Comparative 'omics' of the Fusarium fujikuroi species complex highlights differences in genetic potential and metabolite synthesis.</title>
        <authorList>
            <person name="Niehaus E.-M."/>
            <person name="Muensterkoetter M."/>
            <person name="Proctor R.H."/>
            <person name="Brown D.W."/>
            <person name="Sharon A."/>
            <person name="Idan Y."/>
            <person name="Oren-Young L."/>
            <person name="Sieber C.M."/>
            <person name="Novak O."/>
            <person name="Pencik A."/>
            <person name="Tarkowska D."/>
            <person name="Hromadova K."/>
            <person name="Freeman S."/>
            <person name="Maymon M."/>
            <person name="Elazar M."/>
            <person name="Youssef S.A."/>
            <person name="El-Shabrawy E.S.M."/>
            <person name="Shalaby A.B.A."/>
            <person name="Houterman P."/>
            <person name="Brock N.L."/>
            <person name="Burkhardt I."/>
            <person name="Tsavkelova E.A."/>
            <person name="Dickschat J.S."/>
            <person name="Galuszka P."/>
            <person name="Gueldener U."/>
            <person name="Tudzynski B."/>
        </authorList>
    </citation>
    <scope>NUCLEOTIDE SEQUENCE [LARGE SCALE GENOMIC DNA]</scope>
    <source>
        <strain evidence="2">MRC7560</strain>
    </source>
</reference>
<evidence type="ECO:0000313" key="1">
    <source>
        <dbReference type="EMBL" id="CVL02088.1"/>
    </source>
</evidence>